<evidence type="ECO:0000256" key="2">
    <source>
        <dbReference type="SAM" id="Phobius"/>
    </source>
</evidence>
<organism evidence="3 4">
    <name type="scientific">Salix suchowensis</name>
    <dbReference type="NCBI Taxonomy" id="1278906"/>
    <lineage>
        <taxon>Eukaryota</taxon>
        <taxon>Viridiplantae</taxon>
        <taxon>Streptophyta</taxon>
        <taxon>Embryophyta</taxon>
        <taxon>Tracheophyta</taxon>
        <taxon>Spermatophyta</taxon>
        <taxon>Magnoliopsida</taxon>
        <taxon>eudicotyledons</taxon>
        <taxon>Gunneridae</taxon>
        <taxon>Pentapetalae</taxon>
        <taxon>rosids</taxon>
        <taxon>fabids</taxon>
        <taxon>Malpighiales</taxon>
        <taxon>Salicaceae</taxon>
        <taxon>Saliceae</taxon>
        <taxon>Salix</taxon>
    </lineage>
</organism>
<dbReference type="Proteomes" id="UP001141253">
    <property type="component" value="Chromosome 18"/>
</dbReference>
<feature type="transmembrane region" description="Helical" evidence="2">
    <location>
        <begin position="114"/>
        <end position="134"/>
    </location>
</feature>
<proteinExistence type="predicted"/>
<feature type="transmembrane region" description="Helical" evidence="2">
    <location>
        <begin position="161"/>
        <end position="181"/>
    </location>
</feature>
<dbReference type="PANTHER" id="PTHR31970:SF0">
    <property type="entry name" value="MOLYBDATE TRANSPORTER 1"/>
    <property type="match status" value="1"/>
</dbReference>
<dbReference type="EMBL" id="JAPFFI010000017">
    <property type="protein sequence ID" value="KAJ6354575.1"/>
    <property type="molecule type" value="Genomic_DNA"/>
</dbReference>
<keyword evidence="4" id="KW-1185">Reference proteome</keyword>
<evidence type="ECO:0008006" key="5">
    <source>
        <dbReference type="Google" id="ProtNLM"/>
    </source>
</evidence>
<reference evidence="3" key="1">
    <citation type="submission" date="2022-10" db="EMBL/GenBank/DDBJ databases">
        <authorList>
            <person name="Hyden B.L."/>
            <person name="Feng K."/>
            <person name="Yates T."/>
            <person name="Jawdy S."/>
            <person name="Smart L.B."/>
            <person name="Muchero W."/>
        </authorList>
    </citation>
    <scope>NUCLEOTIDE SEQUENCE</scope>
    <source>
        <tissue evidence="3">Shoot tip</tissue>
    </source>
</reference>
<evidence type="ECO:0000313" key="4">
    <source>
        <dbReference type="Proteomes" id="UP001141253"/>
    </source>
</evidence>
<dbReference type="InterPro" id="IPR031563">
    <property type="entry name" value="MOT1/MOT2"/>
</dbReference>
<comment type="caution">
    <text evidence="3">The sequence shown here is derived from an EMBL/GenBank/DDBJ whole genome shotgun (WGS) entry which is preliminary data.</text>
</comment>
<keyword evidence="2" id="KW-0812">Transmembrane</keyword>
<evidence type="ECO:0000313" key="3">
    <source>
        <dbReference type="EMBL" id="KAJ6354575.1"/>
    </source>
</evidence>
<reference evidence="3" key="2">
    <citation type="journal article" date="2023" name="Int. J. Mol. Sci.">
        <title>De Novo Assembly and Annotation of 11 Diverse Shrub Willow (Salix) Genomes Reveals Novel Gene Organization in Sex-Linked Regions.</title>
        <authorList>
            <person name="Hyden B."/>
            <person name="Feng K."/>
            <person name="Yates T.B."/>
            <person name="Jawdy S."/>
            <person name="Cereghino C."/>
            <person name="Smart L.B."/>
            <person name="Muchero W."/>
        </authorList>
    </citation>
    <scope>NUCLEOTIDE SEQUENCE</scope>
    <source>
        <tissue evidence="3">Shoot tip</tissue>
    </source>
</reference>
<keyword evidence="2" id="KW-0472">Membrane</keyword>
<dbReference type="Pfam" id="PF16983">
    <property type="entry name" value="MFS_MOT1"/>
    <property type="match status" value="1"/>
</dbReference>
<dbReference type="PANTHER" id="PTHR31970">
    <property type="match status" value="1"/>
</dbReference>
<accession>A0ABQ9ANL8</accession>
<protein>
    <recommendedName>
        <fullName evidence="5">Sulfate transporter</fullName>
    </recommendedName>
</protein>
<feature type="transmembrane region" description="Helical" evidence="2">
    <location>
        <begin position="73"/>
        <end position="94"/>
    </location>
</feature>
<keyword evidence="2" id="KW-1133">Transmembrane helix</keyword>
<evidence type="ECO:0000256" key="1">
    <source>
        <dbReference type="SAM" id="MobiDB-lite"/>
    </source>
</evidence>
<feature type="region of interest" description="Disordered" evidence="1">
    <location>
        <begin position="1"/>
        <end position="21"/>
    </location>
</feature>
<name>A0ABQ9ANL8_9ROSI</name>
<gene>
    <name evidence="3" type="ORF">OIU77_005226</name>
</gene>
<sequence length="336" mass="35745">MESPGFQIPLRDTPSQTPRSSFPSNIVGRLRDNLVFRSKWAELNGAMGDLVQPMKSIAAVAISNSAEFGVPEIMAAGICTGGILLLLGVTVKYIRKVQDFSKSKSGGDRHWSGLDGLVLAIVCACFIIVVNGSGEEGSEREGDEINLGGRERPGRRGLRRIIASLPSALMVFLLGVVLAFIRRPGVVHDFKFGPSSIEVGFSASSVSVSVGVMNLVGCWFGAMPCCHGAGGLAGQYKFGGRSGGCVALLGAAKLVLGLALGKLFGDGFEPISCWSLRRAAIVCWNRVGHGFERHEHEGGFICDAFMHCCFNHRFKSGAGLFVWNCCASSSQTKKLA</sequence>